<dbReference type="AlphaFoldDB" id="A0A2K3MWQ4"/>
<keyword evidence="1" id="KW-0675">Receptor</keyword>
<proteinExistence type="predicted"/>
<dbReference type="PANTHER" id="PTHR33116">
    <property type="entry name" value="REVERSE TRANSCRIPTASE ZINC-BINDING DOMAIN-CONTAINING PROTEIN-RELATED-RELATED"/>
    <property type="match status" value="1"/>
</dbReference>
<dbReference type="PANTHER" id="PTHR33116:SF78">
    <property type="entry name" value="OS12G0587133 PROTEIN"/>
    <property type="match status" value="1"/>
</dbReference>
<gene>
    <name evidence="1" type="ORF">L195_g018396</name>
</gene>
<dbReference type="EMBL" id="ASHM01013236">
    <property type="protein sequence ID" value="PNX95212.1"/>
    <property type="molecule type" value="Genomic_DNA"/>
</dbReference>
<reference evidence="1 2" key="1">
    <citation type="journal article" date="2014" name="Am. J. Bot.">
        <title>Genome assembly and annotation for red clover (Trifolium pratense; Fabaceae).</title>
        <authorList>
            <person name="Istvanek J."/>
            <person name="Jaros M."/>
            <person name="Krenek A."/>
            <person name="Repkova J."/>
        </authorList>
    </citation>
    <scope>NUCLEOTIDE SEQUENCE [LARGE SCALE GENOMIC DNA]</scope>
    <source>
        <strain evidence="2">cv. Tatra</strain>
        <tissue evidence="1">Young leaves</tissue>
    </source>
</reference>
<name>A0A2K3MWQ4_TRIPR</name>
<sequence length="238" mass="27247">MFEIISGLKVNFHKSGLIRINVEDSWLKDAASVLNCKVGSLPFSYLGIPIGADPRKIRTWEPAQLFAGRSTCSIKIRLDCPTDLLLIVLQSTIRRLFDISLVKEAKVAEMLVEEEGVKKINWRWRRNLFEWEKEMVEVCSSLVFSVKRADGEGDVWKWREESYSVKEAYQVIKEGEEVGETECEWRMHDLFVTIEISFGSLRLLFLTCCCGDLRCPAVTAAVFLARSRCCFQTAANNY</sequence>
<dbReference type="GO" id="GO:0016301">
    <property type="term" value="F:kinase activity"/>
    <property type="evidence" value="ECO:0007669"/>
    <property type="project" value="UniProtKB-KW"/>
</dbReference>
<keyword evidence="1" id="KW-0418">Kinase</keyword>
<evidence type="ECO:0000313" key="1">
    <source>
        <dbReference type="EMBL" id="PNX95212.1"/>
    </source>
</evidence>
<evidence type="ECO:0000313" key="2">
    <source>
        <dbReference type="Proteomes" id="UP000236291"/>
    </source>
</evidence>
<keyword evidence="1" id="KW-0808">Transferase</keyword>
<accession>A0A2K3MWQ4</accession>
<reference evidence="1 2" key="2">
    <citation type="journal article" date="2017" name="Front. Plant Sci.">
        <title>Gene Classification and Mining of Molecular Markers Useful in Red Clover (Trifolium pratense) Breeding.</title>
        <authorList>
            <person name="Istvanek J."/>
            <person name="Dluhosova J."/>
            <person name="Dluhos P."/>
            <person name="Patkova L."/>
            <person name="Nedelnik J."/>
            <person name="Repkova J."/>
        </authorList>
    </citation>
    <scope>NUCLEOTIDE SEQUENCE [LARGE SCALE GENOMIC DNA]</scope>
    <source>
        <strain evidence="2">cv. Tatra</strain>
        <tissue evidence="1">Young leaves</tissue>
    </source>
</reference>
<protein>
    <submittedName>
        <fullName evidence="1">Cysteine-rich receptor-like protein kinase</fullName>
    </submittedName>
</protein>
<organism evidence="1 2">
    <name type="scientific">Trifolium pratense</name>
    <name type="common">Red clover</name>
    <dbReference type="NCBI Taxonomy" id="57577"/>
    <lineage>
        <taxon>Eukaryota</taxon>
        <taxon>Viridiplantae</taxon>
        <taxon>Streptophyta</taxon>
        <taxon>Embryophyta</taxon>
        <taxon>Tracheophyta</taxon>
        <taxon>Spermatophyta</taxon>
        <taxon>Magnoliopsida</taxon>
        <taxon>eudicotyledons</taxon>
        <taxon>Gunneridae</taxon>
        <taxon>Pentapetalae</taxon>
        <taxon>rosids</taxon>
        <taxon>fabids</taxon>
        <taxon>Fabales</taxon>
        <taxon>Fabaceae</taxon>
        <taxon>Papilionoideae</taxon>
        <taxon>50 kb inversion clade</taxon>
        <taxon>NPAAA clade</taxon>
        <taxon>Hologalegina</taxon>
        <taxon>IRL clade</taxon>
        <taxon>Trifolieae</taxon>
        <taxon>Trifolium</taxon>
    </lineage>
</organism>
<comment type="caution">
    <text evidence="1">The sequence shown here is derived from an EMBL/GenBank/DDBJ whole genome shotgun (WGS) entry which is preliminary data.</text>
</comment>
<dbReference type="Proteomes" id="UP000236291">
    <property type="component" value="Unassembled WGS sequence"/>
</dbReference>